<dbReference type="EnsemblPlants" id="AET5Gv20515300.4">
    <property type="protein sequence ID" value="AET5Gv20515300.4"/>
    <property type="gene ID" value="AET5Gv20515300"/>
</dbReference>
<comment type="similarity">
    <text evidence="1">Belongs to the 'GDSL' lipolytic enzyme family.</text>
</comment>
<reference evidence="4" key="2">
    <citation type="journal article" date="2017" name="Nat. Plants">
        <title>The Aegilops tauschii genome reveals multiple impacts of transposons.</title>
        <authorList>
            <person name="Zhao G."/>
            <person name="Zou C."/>
            <person name="Li K."/>
            <person name="Wang K."/>
            <person name="Li T."/>
            <person name="Gao L."/>
            <person name="Zhang X."/>
            <person name="Wang H."/>
            <person name="Yang Z."/>
            <person name="Liu X."/>
            <person name="Jiang W."/>
            <person name="Mao L."/>
            <person name="Kong X."/>
            <person name="Jiao Y."/>
            <person name="Jia J."/>
        </authorList>
    </citation>
    <scope>NUCLEOTIDE SEQUENCE [LARGE SCALE GENOMIC DNA]</scope>
    <source>
        <strain evidence="4">cv. AL8/78</strain>
    </source>
</reference>
<reference evidence="4" key="1">
    <citation type="journal article" date="2014" name="Science">
        <title>Ancient hybridizations among the ancestral genomes of bread wheat.</title>
        <authorList>
            <consortium name="International Wheat Genome Sequencing Consortium,"/>
            <person name="Marcussen T."/>
            <person name="Sandve S.R."/>
            <person name="Heier L."/>
            <person name="Spannagl M."/>
            <person name="Pfeifer M."/>
            <person name="Jakobsen K.S."/>
            <person name="Wulff B.B."/>
            <person name="Steuernagel B."/>
            <person name="Mayer K.F."/>
            <person name="Olsen O.A."/>
        </authorList>
    </citation>
    <scope>NUCLEOTIDE SEQUENCE [LARGE SCALE GENOMIC DNA]</scope>
    <source>
        <strain evidence="4">cv. AL8/78</strain>
    </source>
</reference>
<evidence type="ECO:0000313" key="3">
    <source>
        <dbReference type="EnsemblPlants" id="AET5Gv20515300.4"/>
    </source>
</evidence>
<reference evidence="3" key="4">
    <citation type="submission" date="2019-03" db="UniProtKB">
        <authorList>
            <consortium name="EnsemblPlants"/>
        </authorList>
    </citation>
    <scope>IDENTIFICATION</scope>
</reference>
<evidence type="ECO:0000256" key="1">
    <source>
        <dbReference type="ARBA" id="ARBA00008668"/>
    </source>
</evidence>
<feature type="region of interest" description="Disordered" evidence="2">
    <location>
        <begin position="1"/>
        <end position="22"/>
    </location>
</feature>
<dbReference type="Gramene" id="AET5Gv20515300.4">
    <property type="protein sequence ID" value="AET5Gv20515300.4"/>
    <property type="gene ID" value="AET5Gv20515300"/>
</dbReference>
<keyword evidence="4" id="KW-1185">Reference proteome</keyword>
<evidence type="ECO:0000313" key="4">
    <source>
        <dbReference type="Proteomes" id="UP000015105"/>
    </source>
</evidence>
<dbReference type="Proteomes" id="UP000015105">
    <property type="component" value="Chromosome 5D"/>
</dbReference>
<reference evidence="3" key="5">
    <citation type="journal article" date="2021" name="G3 (Bethesda)">
        <title>Aegilops tauschii genome assembly Aet v5.0 features greater sequence contiguity and improved annotation.</title>
        <authorList>
            <person name="Wang L."/>
            <person name="Zhu T."/>
            <person name="Rodriguez J.C."/>
            <person name="Deal K.R."/>
            <person name="Dubcovsky J."/>
            <person name="McGuire P.E."/>
            <person name="Lux T."/>
            <person name="Spannagl M."/>
            <person name="Mayer K.F.X."/>
            <person name="Baldrich P."/>
            <person name="Meyers B.C."/>
            <person name="Huo N."/>
            <person name="Gu Y.Q."/>
            <person name="Zhou H."/>
            <person name="Devos K.M."/>
            <person name="Bennetzen J.L."/>
            <person name="Unver T."/>
            <person name="Budak H."/>
            <person name="Gulick P.J."/>
            <person name="Galiba G."/>
            <person name="Kalapos B."/>
            <person name="Nelson D.R."/>
            <person name="Li P."/>
            <person name="You F.M."/>
            <person name="Luo M.C."/>
            <person name="Dvorak J."/>
        </authorList>
    </citation>
    <scope>NUCLEOTIDE SEQUENCE [LARGE SCALE GENOMIC DNA]</scope>
    <source>
        <strain evidence="3">cv. AL8/78</strain>
    </source>
</reference>
<dbReference type="PANTHER" id="PTHR22835:SF530">
    <property type="entry name" value="GDSL ESTERASE_LIPASE"/>
    <property type="match status" value="1"/>
</dbReference>
<evidence type="ECO:0000256" key="2">
    <source>
        <dbReference type="SAM" id="MobiDB-lite"/>
    </source>
</evidence>
<proteinExistence type="inferred from homology"/>
<organism evidence="3 4">
    <name type="scientific">Aegilops tauschii subsp. strangulata</name>
    <name type="common">Goatgrass</name>
    <dbReference type="NCBI Taxonomy" id="200361"/>
    <lineage>
        <taxon>Eukaryota</taxon>
        <taxon>Viridiplantae</taxon>
        <taxon>Streptophyta</taxon>
        <taxon>Embryophyta</taxon>
        <taxon>Tracheophyta</taxon>
        <taxon>Spermatophyta</taxon>
        <taxon>Magnoliopsida</taxon>
        <taxon>Liliopsida</taxon>
        <taxon>Poales</taxon>
        <taxon>Poaceae</taxon>
        <taxon>BOP clade</taxon>
        <taxon>Pooideae</taxon>
        <taxon>Triticodae</taxon>
        <taxon>Triticeae</taxon>
        <taxon>Triticinae</taxon>
        <taxon>Aegilops</taxon>
    </lineage>
</organism>
<dbReference type="PANTHER" id="PTHR22835">
    <property type="entry name" value="ZINC FINGER FYVE DOMAIN CONTAINING PROTEIN"/>
    <property type="match status" value="1"/>
</dbReference>
<dbReference type="Gene3D" id="3.40.50.1110">
    <property type="entry name" value="SGNH hydrolase"/>
    <property type="match status" value="1"/>
</dbReference>
<reference evidence="3" key="3">
    <citation type="journal article" date="2017" name="Nature">
        <title>Genome sequence of the progenitor of the wheat D genome Aegilops tauschii.</title>
        <authorList>
            <person name="Luo M.C."/>
            <person name="Gu Y.Q."/>
            <person name="Puiu D."/>
            <person name="Wang H."/>
            <person name="Twardziok S.O."/>
            <person name="Deal K.R."/>
            <person name="Huo N."/>
            <person name="Zhu T."/>
            <person name="Wang L."/>
            <person name="Wang Y."/>
            <person name="McGuire P.E."/>
            <person name="Liu S."/>
            <person name="Long H."/>
            <person name="Ramasamy R.K."/>
            <person name="Rodriguez J.C."/>
            <person name="Van S.L."/>
            <person name="Yuan L."/>
            <person name="Wang Z."/>
            <person name="Xia Z."/>
            <person name="Xiao L."/>
            <person name="Anderson O.D."/>
            <person name="Ouyang S."/>
            <person name="Liang Y."/>
            <person name="Zimin A.V."/>
            <person name="Pertea G."/>
            <person name="Qi P."/>
            <person name="Bennetzen J.L."/>
            <person name="Dai X."/>
            <person name="Dawson M.W."/>
            <person name="Muller H.G."/>
            <person name="Kugler K."/>
            <person name="Rivarola-Duarte L."/>
            <person name="Spannagl M."/>
            <person name="Mayer K.F.X."/>
            <person name="Lu F.H."/>
            <person name="Bevan M.W."/>
            <person name="Leroy P."/>
            <person name="Li P."/>
            <person name="You F.M."/>
            <person name="Sun Q."/>
            <person name="Liu Z."/>
            <person name="Lyons E."/>
            <person name="Wicker T."/>
            <person name="Salzberg S.L."/>
            <person name="Devos K.M."/>
            <person name="Dvorak J."/>
        </authorList>
    </citation>
    <scope>NUCLEOTIDE SEQUENCE [LARGE SCALE GENOMIC DNA]</scope>
    <source>
        <strain evidence="3">cv. AL8/78</strain>
    </source>
</reference>
<sequence length="115" mass="12461">VVVPGNPPLGCSPTMLTSRSGPNTTEYDPMGCLIDVNRVATVHNSRLRAAVVSLRGRYPRATIILADFYSPIIKILRNPSHYGKDSLVALVCTPIDLCFLRRGQPLSCLGILLQG</sequence>
<dbReference type="InterPro" id="IPR036514">
    <property type="entry name" value="SGNH_hydro_sf"/>
</dbReference>
<accession>A0A453KU35</accession>
<dbReference type="AlphaFoldDB" id="A0A453KU35"/>
<name>A0A453KU35_AEGTS</name>
<protein>
    <submittedName>
        <fullName evidence="3">Uncharacterized protein</fullName>
    </submittedName>
</protein>